<sequence length="339" mass="37188">MRIALTGASGNVATALRRRLSGTDVDVIGISRRAPGSLPARTTWREVDVAGPGAVPTLTEVFTGVDAVVHTAWLIQPARDPAEMARVNIGGSRNVVEAAVRAGVPHLVHLSSVGTYGTHPSDDSRVDEQWPTTGISPSQYSREKVSVERLLDRTAETYPQLLVTRVRPGLVFQRANSSEIARYFLGPFVPVRLLGRVPLPVLPLPRDVRFQVVHADDLAEALHRILLQAPGGAFNIADEPVLHGRDLGRVLRAARPWPVPPRTARAVVDATYRMRLHPTEPGWLDLLLGVPVMDTMRAREYLGWRPRRAAHDVLAELVTGMREHADAPTPPLRDQPKKP</sequence>
<protein>
    <submittedName>
        <fullName evidence="3">NAD-dependent epimerase/dehydratase family protein</fullName>
    </submittedName>
</protein>
<organism evidence="3 4">
    <name type="scientific">Kineococcus gynurae</name>
    <dbReference type="NCBI Taxonomy" id="452979"/>
    <lineage>
        <taxon>Bacteria</taxon>
        <taxon>Bacillati</taxon>
        <taxon>Actinomycetota</taxon>
        <taxon>Actinomycetes</taxon>
        <taxon>Kineosporiales</taxon>
        <taxon>Kineosporiaceae</taxon>
        <taxon>Kineococcus</taxon>
    </lineage>
</organism>
<accession>A0ABV5LPD3</accession>
<proteinExistence type="predicted"/>
<dbReference type="InterPro" id="IPR051783">
    <property type="entry name" value="NAD(P)-dependent_oxidoreduct"/>
</dbReference>
<keyword evidence="4" id="KW-1185">Reference proteome</keyword>
<name>A0ABV5LPD3_9ACTN</name>
<evidence type="ECO:0000259" key="2">
    <source>
        <dbReference type="Pfam" id="PF01370"/>
    </source>
</evidence>
<dbReference type="Pfam" id="PF01370">
    <property type="entry name" value="Epimerase"/>
    <property type="match status" value="1"/>
</dbReference>
<dbReference type="Proteomes" id="UP001589748">
    <property type="component" value="Unassembled WGS sequence"/>
</dbReference>
<evidence type="ECO:0000313" key="3">
    <source>
        <dbReference type="EMBL" id="MFB9375937.1"/>
    </source>
</evidence>
<dbReference type="InterPro" id="IPR036291">
    <property type="entry name" value="NAD(P)-bd_dom_sf"/>
</dbReference>
<evidence type="ECO:0000313" key="4">
    <source>
        <dbReference type="Proteomes" id="UP001589748"/>
    </source>
</evidence>
<dbReference type="RefSeq" id="WP_380139660.1">
    <property type="nucleotide sequence ID" value="NZ_JBHLUI010000012.1"/>
</dbReference>
<evidence type="ECO:0000256" key="1">
    <source>
        <dbReference type="SAM" id="MobiDB-lite"/>
    </source>
</evidence>
<gene>
    <name evidence="3" type="ORF">ACFFVI_03040</name>
</gene>
<feature type="domain" description="NAD-dependent epimerase/dehydratase" evidence="2">
    <location>
        <begin position="3"/>
        <end position="237"/>
    </location>
</feature>
<comment type="caution">
    <text evidence="3">The sequence shown here is derived from an EMBL/GenBank/DDBJ whole genome shotgun (WGS) entry which is preliminary data.</text>
</comment>
<dbReference type="PANTHER" id="PTHR48079:SF6">
    <property type="entry name" value="NAD(P)-BINDING DOMAIN-CONTAINING PROTEIN-RELATED"/>
    <property type="match status" value="1"/>
</dbReference>
<feature type="region of interest" description="Disordered" evidence="1">
    <location>
        <begin position="118"/>
        <end position="138"/>
    </location>
</feature>
<dbReference type="InterPro" id="IPR001509">
    <property type="entry name" value="Epimerase_deHydtase"/>
</dbReference>
<dbReference type="SUPFAM" id="SSF51735">
    <property type="entry name" value="NAD(P)-binding Rossmann-fold domains"/>
    <property type="match status" value="1"/>
</dbReference>
<dbReference type="EMBL" id="JBHMDM010000001">
    <property type="protein sequence ID" value="MFB9375937.1"/>
    <property type="molecule type" value="Genomic_DNA"/>
</dbReference>
<dbReference type="Gene3D" id="3.40.50.720">
    <property type="entry name" value="NAD(P)-binding Rossmann-like Domain"/>
    <property type="match status" value="1"/>
</dbReference>
<dbReference type="PANTHER" id="PTHR48079">
    <property type="entry name" value="PROTEIN YEEZ"/>
    <property type="match status" value="1"/>
</dbReference>
<reference evidence="3 4" key="1">
    <citation type="submission" date="2024-09" db="EMBL/GenBank/DDBJ databases">
        <authorList>
            <person name="Sun Q."/>
            <person name="Mori K."/>
        </authorList>
    </citation>
    <scope>NUCLEOTIDE SEQUENCE [LARGE SCALE GENOMIC DNA]</scope>
    <source>
        <strain evidence="3 4">TISTR 1856</strain>
    </source>
</reference>